<dbReference type="BioCyc" id="RPAL652103:RPDX1_RS17195-MONOMER"/>
<proteinExistence type="predicted"/>
<sequence length="209" mass="23623">MAESSLRTDTGARAAVWHAACAFWIRAEFVTCVDEFLKVLHDHDTATTALIAWCRCHHPCNAESVAITLLGDETMPADDYDGPLRPRDGETLRRRRVWLHWGDRVLSEAENWYIPERLPPAMRDAVADGLRPYGAVVAGLRPKRVTTTVLRTDDIACDRFDDEEILARLARTRGFSPPQAFVLHIHAVMTASGVVLAELREHYRRELLP</sequence>
<accession>E6VCY5</accession>
<dbReference type="Gene3D" id="3.40.1410.10">
    <property type="entry name" value="Chorismate lyase-like"/>
    <property type="match status" value="1"/>
</dbReference>
<dbReference type="Proteomes" id="UP000001402">
    <property type="component" value="Chromosome"/>
</dbReference>
<organism evidence="1 2">
    <name type="scientific">Rhodopseudomonas palustris (strain DX-1)</name>
    <dbReference type="NCBI Taxonomy" id="652103"/>
    <lineage>
        <taxon>Bacteria</taxon>
        <taxon>Pseudomonadati</taxon>
        <taxon>Pseudomonadota</taxon>
        <taxon>Alphaproteobacteria</taxon>
        <taxon>Hyphomicrobiales</taxon>
        <taxon>Nitrobacteraceae</taxon>
        <taxon>Rhodopseudomonas</taxon>
    </lineage>
</organism>
<evidence type="ECO:0000313" key="2">
    <source>
        <dbReference type="Proteomes" id="UP000001402"/>
    </source>
</evidence>
<dbReference type="HOGENOM" id="CLU_105835_0_0_5"/>
<reference evidence="1" key="1">
    <citation type="submission" date="2010-12" db="EMBL/GenBank/DDBJ databases">
        <title>Complete sequence of Rhodopseudomonas palustris DX-1.</title>
        <authorList>
            <consortium name="US DOE Joint Genome Institute"/>
            <person name="Lucas S."/>
            <person name="Copeland A."/>
            <person name="Lapidus A."/>
            <person name="Cheng J.-F."/>
            <person name="Goodwin L."/>
            <person name="Pitluck S."/>
            <person name="Misra M."/>
            <person name="Chertkov O."/>
            <person name="Detter J.C."/>
            <person name="Han C."/>
            <person name="Tapia R."/>
            <person name="Land M."/>
            <person name="Hauser L."/>
            <person name="Kyrpides N."/>
            <person name="Ivanova N."/>
            <person name="Ovchinnikova G."/>
            <person name="Logan B."/>
            <person name="Oda Y."/>
            <person name="Harwood C."/>
            <person name="Woyke T."/>
        </authorList>
    </citation>
    <scope>NUCLEOTIDE SEQUENCE [LARGE SCALE GENOMIC DNA]</scope>
    <source>
        <strain evidence="1">DX-1</strain>
    </source>
</reference>
<dbReference type="AlphaFoldDB" id="E6VCY5"/>
<evidence type="ECO:0000313" key="1">
    <source>
        <dbReference type="EMBL" id="ADU45054.1"/>
    </source>
</evidence>
<gene>
    <name evidence="1" type="ordered locus">Rpdx1_3485</name>
</gene>
<dbReference type="SUPFAM" id="SSF64288">
    <property type="entry name" value="Chorismate lyase-like"/>
    <property type="match status" value="1"/>
</dbReference>
<dbReference type="InterPro" id="IPR028978">
    <property type="entry name" value="Chorismate_lyase_/UTRA_dom_sf"/>
</dbReference>
<dbReference type="KEGG" id="rpx:Rpdx1_3485"/>
<dbReference type="eggNOG" id="COG3161">
    <property type="taxonomic scope" value="Bacteria"/>
</dbReference>
<protein>
    <submittedName>
        <fullName evidence="1">Uncharacterized protein</fullName>
    </submittedName>
</protein>
<dbReference type="EMBL" id="CP002418">
    <property type="protein sequence ID" value="ADU45054.1"/>
    <property type="molecule type" value="Genomic_DNA"/>
</dbReference>
<dbReference type="STRING" id="652103.Rpdx1_3485"/>
<name>E6VCY5_RHOPX</name>